<sequence length="234" mass="25719">MAEGDVRHRRKMNKRKLRAQEKVRIATLDADVAALKLTTAALEARLHDSFPMHVPTGVLDGVVRHAVAVLAGGWSPAVAHTQEPFLAQLLRPDIMFNGAVVGPVSMIERWKRCCQSARGFSLELCALHVVAQRLVRLELQVTLGAPRATLDAMYPDAATALATSPLFCTVCIADVPGAVRWTCHVSFDATFRVKRLEIDPQYAAALTRLSTNLEDVADVVEYLEVKARSRTLQL</sequence>
<evidence type="ECO:0000313" key="2">
    <source>
        <dbReference type="Proteomes" id="UP000243579"/>
    </source>
</evidence>
<name>A0A1V9YCP8_ACHHY</name>
<accession>A0A1V9YCP8</accession>
<reference evidence="1 2" key="1">
    <citation type="journal article" date="2014" name="Genome Biol. Evol.">
        <title>The secreted proteins of Achlya hypogyna and Thraustotheca clavata identify the ancestral oomycete secretome and reveal gene acquisitions by horizontal gene transfer.</title>
        <authorList>
            <person name="Misner I."/>
            <person name="Blouin N."/>
            <person name="Leonard G."/>
            <person name="Richards T.A."/>
            <person name="Lane C.E."/>
        </authorList>
    </citation>
    <scope>NUCLEOTIDE SEQUENCE [LARGE SCALE GENOMIC DNA]</scope>
    <source>
        <strain evidence="1 2">ATCC 48635</strain>
    </source>
</reference>
<keyword evidence="2" id="KW-1185">Reference proteome</keyword>
<protein>
    <recommendedName>
        <fullName evidence="3">Bzip transcription factor</fullName>
    </recommendedName>
</protein>
<dbReference type="EMBL" id="JNBR01002145">
    <property type="protein sequence ID" value="OQR83468.1"/>
    <property type="molecule type" value="Genomic_DNA"/>
</dbReference>
<proteinExistence type="predicted"/>
<organism evidence="1 2">
    <name type="scientific">Achlya hypogyna</name>
    <name type="common">Oomycete</name>
    <name type="synonym">Protoachlya hypogyna</name>
    <dbReference type="NCBI Taxonomy" id="1202772"/>
    <lineage>
        <taxon>Eukaryota</taxon>
        <taxon>Sar</taxon>
        <taxon>Stramenopiles</taxon>
        <taxon>Oomycota</taxon>
        <taxon>Saprolegniomycetes</taxon>
        <taxon>Saprolegniales</taxon>
        <taxon>Achlyaceae</taxon>
        <taxon>Achlya</taxon>
    </lineage>
</organism>
<dbReference type="OrthoDB" id="10414969at2759"/>
<comment type="caution">
    <text evidence="1">The sequence shown here is derived from an EMBL/GenBank/DDBJ whole genome shotgun (WGS) entry which is preliminary data.</text>
</comment>
<dbReference type="AlphaFoldDB" id="A0A1V9YCP8"/>
<dbReference type="Proteomes" id="UP000243579">
    <property type="component" value="Unassembled WGS sequence"/>
</dbReference>
<gene>
    <name evidence="1" type="ORF">ACHHYP_14669</name>
</gene>
<evidence type="ECO:0000313" key="1">
    <source>
        <dbReference type="EMBL" id="OQR83468.1"/>
    </source>
</evidence>
<evidence type="ECO:0008006" key="3">
    <source>
        <dbReference type="Google" id="ProtNLM"/>
    </source>
</evidence>